<feature type="coiled-coil region" evidence="1">
    <location>
        <begin position="44"/>
        <end position="78"/>
    </location>
</feature>
<dbReference type="AlphaFoldDB" id="A0A158R4V5"/>
<dbReference type="Proteomes" id="UP000046393">
    <property type="component" value="Unplaced"/>
</dbReference>
<dbReference type="WBParaSite" id="SMUV_0000453801-mRNA-1">
    <property type="protein sequence ID" value="SMUV_0000453801-mRNA-1"/>
    <property type="gene ID" value="SMUV_0000453801"/>
</dbReference>
<sequence>MRSNDDYDIKCEMATVEERLYAFKDKVEEMVRRQIELERRLHDAELCVMENAELQRKYDELLTENFKLKTQLMQLNNSTDSSTTSVST</sequence>
<evidence type="ECO:0000256" key="1">
    <source>
        <dbReference type="SAM" id="Coils"/>
    </source>
</evidence>
<accession>A0A158R4V5</accession>
<evidence type="ECO:0000313" key="2">
    <source>
        <dbReference type="Proteomes" id="UP000046393"/>
    </source>
</evidence>
<protein>
    <submittedName>
        <fullName evidence="3">Protein MICRORCHIDIA 6</fullName>
    </submittedName>
</protein>
<evidence type="ECO:0000313" key="3">
    <source>
        <dbReference type="WBParaSite" id="SMUV_0000453801-mRNA-1"/>
    </source>
</evidence>
<name>A0A158R4V5_9BILA</name>
<keyword evidence="1" id="KW-0175">Coiled coil</keyword>
<keyword evidence="2" id="KW-1185">Reference proteome</keyword>
<reference evidence="3" key="1">
    <citation type="submission" date="2016-04" db="UniProtKB">
        <authorList>
            <consortium name="WormBaseParasite"/>
        </authorList>
    </citation>
    <scope>IDENTIFICATION</scope>
</reference>
<organism evidence="2 3">
    <name type="scientific">Syphacia muris</name>
    <dbReference type="NCBI Taxonomy" id="451379"/>
    <lineage>
        <taxon>Eukaryota</taxon>
        <taxon>Metazoa</taxon>
        <taxon>Ecdysozoa</taxon>
        <taxon>Nematoda</taxon>
        <taxon>Chromadorea</taxon>
        <taxon>Rhabditida</taxon>
        <taxon>Spirurina</taxon>
        <taxon>Oxyuridomorpha</taxon>
        <taxon>Oxyuroidea</taxon>
        <taxon>Oxyuridae</taxon>
        <taxon>Syphacia</taxon>
    </lineage>
</organism>
<proteinExistence type="predicted"/>